<dbReference type="Gene3D" id="3.40.190.10">
    <property type="entry name" value="Periplasmic binding protein-like II"/>
    <property type="match status" value="1"/>
</dbReference>
<dbReference type="PANTHER" id="PTHR30290">
    <property type="entry name" value="PERIPLASMIC BINDING COMPONENT OF ABC TRANSPORTER"/>
    <property type="match status" value="1"/>
</dbReference>
<dbReference type="InterPro" id="IPR000914">
    <property type="entry name" value="SBP_5_dom"/>
</dbReference>
<dbReference type="RefSeq" id="WP_190257023.1">
    <property type="nucleotide sequence ID" value="NZ_BMPI01000086.1"/>
</dbReference>
<dbReference type="AlphaFoldDB" id="A0A917UCJ2"/>
<dbReference type="GO" id="GO:0042597">
    <property type="term" value="C:periplasmic space"/>
    <property type="evidence" value="ECO:0007669"/>
    <property type="project" value="UniProtKB-ARBA"/>
</dbReference>
<feature type="signal peptide" evidence="1">
    <location>
        <begin position="1"/>
        <end position="25"/>
    </location>
</feature>
<dbReference type="EMBL" id="BMPI01000086">
    <property type="protein sequence ID" value="GGM81522.1"/>
    <property type="molecule type" value="Genomic_DNA"/>
</dbReference>
<feature type="domain" description="Solute-binding protein family 5" evidence="2">
    <location>
        <begin position="86"/>
        <end position="420"/>
    </location>
</feature>
<dbReference type="PROSITE" id="PS51257">
    <property type="entry name" value="PROKAR_LIPOPROTEIN"/>
    <property type="match status" value="1"/>
</dbReference>
<keyword evidence="1" id="KW-0732">Signal</keyword>
<sequence>MKRNVRRAAIVACLGLLLAACSSGADTTPSTTAPTAKPSPGGTLRVGISALNSADSLDPARATTVGGYAIARQLFDTLTEYGTAGTVVPRLAESVMAGTTADIWTVKLRQATWHDGKPVTADDVIYSIKRILNPADPLPPASSLPFVDAEKVTKVDDRTVQFALKYPTMVFPDALTSPTMAIVPTGFDPKSPIGSGPFKLDAFTAGQKVTFTKNASYFKPVYADKLEFISFADGTAQVNALIGNQIEVASSMDSSLVPVVQAAGSGYKVFEYPTSGTLTWQMNVQQKPFDNPKVRQALRLAVDRAQIVEQVYGGHAVVGNDIFSPFDAGYDKSLPQRERNLAEAKKLLTEAGFPNGVEVQLTAAPIQPTANRQNDVLVQQAKEAGFTIHFNKVDAATYYGDGYGTYPLSLSFWGQLSIFDQAAFTIVNNAPYNATKWQNDAYNTLYEKAVRTVDEAARIDLVHQMQKIEYDEGPYVVAVFLNNISGYSARVSGYKSYPNSDGASGYNFYEVGFTSP</sequence>
<dbReference type="SUPFAM" id="SSF53850">
    <property type="entry name" value="Periplasmic binding protein-like II"/>
    <property type="match status" value="1"/>
</dbReference>
<evidence type="ECO:0000259" key="2">
    <source>
        <dbReference type="Pfam" id="PF00496"/>
    </source>
</evidence>
<dbReference type="PIRSF" id="PIRSF002741">
    <property type="entry name" value="MppA"/>
    <property type="match status" value="1"/>
</dbReference>
<dbReference type="InterPro" id="IPR030678">
    <property type="entry name" value="Peptide/Ni-bd"/>
</dbReference>
<dbReference type="GO" id="GO:1904680">
    <property type="term" value="F:peptide transmembrane transporter activity"/>
    <property type="evidence" value="ECO:0007669"/>
    <property type="project" value="TreeGrafter"/>
</dbReference>
<evidence type="ECO:0000256" key="1">
    <source>
        <dbReference type="SAM" id="SignalP"/>
    </source>
</evidence>
<comment type="caution">
    <text evidence="3">The sequence shown here is derived from an EMBL/GenBank/DDBJ whole genome shotgun (WGS) entry which is preliminary data.</text>
</comment>
<gene>
    <name evidence="3" type="primary">gsiB</name>
    <name evidence="3" type="ORF">GCM10007977_098660</name>
</gene>
<evidence type="ECO:0000313" key="4">
    <source>
        <dbReference type="Proteomes" id="UP000642070"/>
    </source>
</evidence>
<accession>A0A917UCJ2</accession>
<proteinExistence type="predicted"/>
<dbReference type="Gene3D" id="3.10.105.10">
    <property type="entry name" value="Dipeptide-binding Protein, Domain 3"/>
    <property type="match status" value="1"/>
</dbReference>
<organism evidence="3 4">
    <name type="scientific">Dactylosporangium sucinum</name>
    <dbReference type="NCBI Taxonomy" id="1424081"/>
    <lineage>
        <taxon>Bacteria</taxon>
        <taxon>Bacillati</taxon>
        <taxon>Actinomycetota</taxon>
        <taxon>Actinomycetes</taxon>
        <taxon>Micromonosporales</taxon>
        <taxon>Micromonosporaceae</taxon>
        <taxon>Dactylosporangium</taxon>
    </lineage>
</organism>
<reference evidence="3" key="2">
    <citation type="submission" date="2020-09" db="EMBL/GenBank/DDBJ databases">
        <authorList>
            <person name="Sun Q."/>
            <person name="Ohkuma M."/>
        </authorList>
    </citation>
    <scope>NUCLEOTIDE SEQUENCE</scope>
    <source>
        <strain evidence="3">JCM 19831</strain>
    </source>
</reference>
<keyword evidence="4" id="KW-1185">Reference proteome</keyword>
<reference evidence="3" key="1">
    <citation type="journal article" date="2014" name="Int. J. Syst. Evol. Microbiol.">
        <title>Complete genome sequence of Corynebacterium casei LMG S-19264T (=DSM 44701T), isolated from a smear-ripened cheese.</title>
        <authorList>
            <consortium name="US DOE Joint Genome Institute (JGI-PGF)"/>
            <person name="Walter F."/>
            <person name="Albersmeier A."/>
            <person name="Kalinowski J."/>
            <person name="Ruckert C."/>
        </authorList>
    </citation>
    <scope>NUCLEOTIDE SEQUENCE</scope>
    <source>
        <strain evidence="3">JCM 19831</strain>
    </source>
</reference>
<dbReference type="InterPro" id="IPR039424">
    <property type="entry name" value="SBP_5"/>
</dbReference>
<dbReference type="CDD" id="cd08503">
    <property type="entry name" value="PBP2_NikA_DppA_OppA_like_17"/>
    <property type="match status" value="1"/>
</dbReference>
<feature type="chain" id="PRO_5037149854" evidence="1">
    <location>
        <begin position="26"/>
        <end position="516"/>
    </location>
</feature>
<dbReference type="Pfam" id="PF00496">
    <property type="entry name" value="SBP_bac_5"/>
    <property type="match status" value="1"/>
</dbReference>
<dbReference type="Gene3D" id="3.90.76.10">
    <property type="entry name" value="Dipeptide-binding Protein, Domain 1"/>
    <property type="match status" value="1"/>
</dbReference>
<dbReference type="GO" id="GO:0015833">
    <property type="term" value="P:peptide transport"/>
    <property type="evidence" value="ECO:0007669"/>
    <property type="project" value="TreeGrafter"/>
</dbReference>
<dbReference type="GO" id="GO:0043190">
    <property type="term" value="C:ATP-binding cassette (ABC) transporter complex"/>
    <property type="evidence" value="ECO:0007669"/>
    <property type="project" value="InterPro"/>
</dbReference>
<evidence type="ECO:0000313" key="3">
    <source>
        <dbReference type="EMBL" id="GGM81522.1"/>
    </source>
</evidence>
<name>A0A917UCJ2_9ACTN</name>
<dbReference type="Proteomes" id="UP000642070">
    <property type="component" value="Unassembled WGS sequence"/>
</dbReference>
<protein>
    <submittedName>
        <fullName evidence="3">ABC transporter substrate-binding protein</fullName>
    </submittedName>
</protein>